<keyword evidence="3" id="KW-1185">Reference proteome</keyword>
<evidence type="ECO:0000313" key="3">
    <source>
        <dbReference type="Proteomes" id="UP000545606"/>
    </source>
</evidence>
<name>A0A838YFP1_9NEIS</name>
<dbReference type="Proteomes" id="UP000545606">
    <property type="component" value="Unassembled WGS sequence"/>
</dbReference>
<feature type="transmembrane region" description="Helical" evidence="1">
    <location>
        <begin position="143"/>
        <end position="162"/>
    </location>
</feature>
<accession>A0A838YFP1</accession>
<dbReference type="AlphaFoldDB" id="A0A838YFP1"/>
<feature type="transmembrane region" description="Helical" evidence="1">
    <location>
        <begin position="58"/>
        <end position="76"/>
    </location>
</feature>
<comment type="caution">
    <text evidence="2">The sequence shown here is derived from an EMBL/GenBank/DDBJ whole genome shotgun (WGS) entry which is preliminary data.</text>
</comment>
<gene>
    <name evidence="2" type="ORF">H2Z84_15995</name>
</gene>
<reference evidence="2 3" key="1">
    <citation type="submission" date="2020-07" db="EMBL/GenBank/DDBJ databases">
        <title>Draft genome sequence of violacein-producing bacteria and related species.</title>
        <authorList>
            <person name="Wilson H.S."/>
            <person name="De Leon M.E."/>
        </authorList>
    </citation>
    <scope>NUCLEOTIDE SEQUENCE [LARGE SCALE GENOMIC DNA]</scope>
    <source>
        <strain evidence="2 3">HSC-21Su07</strain>
    </source>
</reference>
<dbReference type="EMBL" id="JACERN010000039">
    <property type="protein sequence ID" value="MBA4709885.1"/>
    <property type="molecule type" value="Genomic_DNA"/>
</dbReference>
<evidence type="ECO:0000313" key="2">
    <source>
        <dbReference type="EMBL" id="MBA4709885.1"/>
    </source>
</evidence>
<keyword evidence="1" id="KW-0472">Membrane</keyword>
<keyword evidence="1" id="KW-0812">Transmembrane</keyword>
<sequence>MLLLKLTLVPAFLYLLALVARYYGPQRAGWMAGLPVVAGPILWLLLQEHGADFATHAAMQAIAAIAASELFNLVYARSASRHDWPRTLTAALGAWLLAACLLQLLKPSLPLALAVAGLAVVINSYCLPQPGAGSIPGAAKEVLWLRMLAAALLTLLASLVASQMGARWSGMVAVFPLLAVVMAVATQRTQGARAVQALLRGMLLGRLGFAGFCLALALLLPRMEENPAFLLASLSAIGLQLLSRRLLPSSARTTPAAIPPPD</sequence>
<feature type="transmembrane region" description="Helical" evidence="1">
    <location>
        <begin position="111"/>
        <end position="131"/>
    </location>
</feature>
<feature type="transmembrane region" description="Helical" evidence="1">
    <location>
        <begin position="197"/>
        <end position="220"/>
    </location>
</feature>
<dbReference type="RefSeq" id="WP_181836860.1">
    <property type="nucleotide sequence ID" value="NZ_JACERN010000039.1"/>
</dbReference>
<keyword evidence="1" id="KW-1133">Transmembrane helix</keyword>
<proteinExistence type="predicted"/>
<evidence type="ECO:0000256" key="1">
    <source>
        <dbReference type="SAM" id="Phobius"/>
    </source>
</evidence>
<feature type="transmembrane region" description="Helical" evidence="1">
    <location>
        <begin position="168"/>
        <end position="185"/>
    </location>
</feature>
<feature type="transmembrane region" description="Helical" evidence="1">
    <location>
        <begin position="88"/>
        <end position="105"/>
    </location>
</feature>
<feature type="transmembrane region" description="Helical" evidence="1">
    <location>
        <begin position="6"/>
        <end position="23"/>
    </location>
</feature>
<protein>
    <recommendedName>
        <fullName evidence="4">Transmembrane protein</fullName>
    </recommendedName>
</protein>
<evidence type="ECO:0008006" key="4">
    <source>
        <dbReference type="Google" id="ProtNLM"/>
    </source>
</evidence>
<organism evidence="2 3">
    <name type="scientific">Aquitalea aquatica</name>
    <dbReference type="NCBI Taxonomy" id="3044273"/>
    <lineage>
        <taxon>Bacteria</taxon>
        <taxon>Pseudomonadati</taxon>
        <taxon>Pseudomonadota</taxon>
        <taxon>Betaproteobacteria</taxon>
        <taxon>Neisseriales</taxon>
        <taxon>Chromobacteriaceae</taxon>
        <taxon>Aquitalea</taxon>
    </lineage>
</organism>